<dbReference type="SMART" id="SM01002">
    <property type="entry name" value="AlaDh_PNT_C"/>
    <property type="match status" value="1"/>
</dbReference>
<dbReference type="GO" id="GO:0019878">
    <property type="term" value="P:lysine biosynthetic process via aminoadipic acid"/>
    <property type="evidence" value="ECO:0007669"/>
    <property type="project" value="TreeGrafter"/>
</dbReference>
<evidence type="ECO:0000313" key="21">
    <source>
        <dbReference type="EMBL" id="KAK5081783.1"/>
    </source>
</evidence>
<feature type="domain" description="Alanine dehydrogenase/pyridine nucleotide transhydrogenase NAD(H)-binding" evidence="19">
    <location>
        <begin position="179"/>
        <end position="307"/>
    </location>
</feature>
<dbReference type="AlphaFoldDB" id="A0AAN7SUG3"/>
<evidence type="ECO:0000256" key="3">
    <source>
        <dbReference type="ARBA" id="ARBA00005689"/>
    </source>
</evidence>
<evidence type="ECO:0000256" key="2">
    <source>
        <dbReference type="ARBA" id="ARBA00004884"/>
    </source>
</evidence>
<comment type="function">
    <text evidence="1">Catalyzes the NAD(+)-dependent cleavage of saccharopine to L-lysine and 2-oxoglutarate, the final step in the alpha-aminoadipate (AAA) pathway for lysin biosynthesis.</text>
</comment>
<feature type="binding site" evidence="16">
    <location>
        <position position="229"/>
    </location>
    <ligand>
        <name>NAD(+)</name>
        <dbReference type="ChEBI" id="CHEBI:57540"/>
    </ligand>
</feature>
<gene>
    <name evidence="21" type="primary">LYS1</name>
    <name evidence="21" type="ORF">LTR05_007920</name>
</gene>
<dbReference type="SUPFAM" id="SSF52283">
    <property type="entry name" value="Formate/glycerate dehydrogenase catalytic domain-like"/>
    <property type="match status" value="1"/>
</dbReference>
<feature type="binding site" evidence="16">
    <location>
        <begin position="316"/>
        <end position="319"/>
    </location>
    <ligand>
        <name>NAD(+)</name>
        <dbReference type="ChEBI" id="CHEBI:57540"/>
    </ligand>
</feature>
<evidence type="ECO:0000259" key="20">
    <source>
        <dbReference type="SMART" id="SM01003"/>
    </source>
</evidence>
<keyword evidence="10 14" id="KW-0457">Lysine biosynthesis</keyword>
<feature type="binding site" evidence="16">
    <location>
        <position position="249"/>
    </location>
    <ligand>
        <name>NAD(+)</name>
        <dbReference type="ChEBI" id="CHEBI:57540"/>
    </ligand>
</feature>
<comment type="subunit">
    <text evidence="4">Monomer.</text>
</comment>
<evidence type="ECO:0000256" key="7">
    <source>
        <dbReference type="ARBA" id="ARBA00022605"/>
    </source>
</evidence>
<evidence type="ECO:0000256" key="17">
    <source>
        <dbReference type="PIRSR" id="PIRSR018250-4"/>
    </source>
</evidence>
<dbReference type="EC" id="1.5.1.7" evidence="5 14"/>
<dbReference type="Gene3D" id="3.40.50.720">
    <property type="entry name" value="NAD(P)-binding Rossmann-like Domain"/>
    <property type="match status" value="1"/>
</dbReference>
<dbReference type="InterPro" id="IPR027281">
    <property type="entry name" value="Lys1"/>
</dbReference>
<evidence type="ECO:0000256" key="11">
    <source>
        <dbReference type="ARBA" id="ARBA00023157"/>
    </source>
</evidence>
<feature type="binding site" evidence="16">
    <location>
        <position position="128"/>
    </location>
    <ligand>
        <name>NAD(+)</name>
        <dbReference type="ChEBI" id="CHEBI:57540"/>
    </ligand>
</feature>
<comment type="similarity">
    <text evidence="3 14">Belongs to the AlaDH/PNT family.</text>
</comment>
<evidence type="ECO:0000256" key="12">
    <source>
        <dbReference type="ARBA" id="ARBA00033228"/>
    </source>
</evidence>
<protein>
    <recommendedName>
        <fullName evidence="6 14">Saccharopine dehydrogenase [NAD(+), L-lysine-forming]</fullName>
        <shortName evidence="14">SDH</shortName>
        <ecNumber evidence="5 14">1.5.1.7</ecNumber>
    </recommendedName>
    <alternativeName>
        <fullName evidence="12 14">Lysine--2-oxoglutarate reductase</fullName>
    </alternativeName>
</protein>
<sequence length="390" mass="42882">MATTLHLRSESKPLEHRSALTPTTTKALLDAGYKVNVERSPVRIFDDEEFEKVGATLVPEGSWIDAPTDHIIVGLKELPEDKFALKHTHVQFAHCYKSQGGWEEVLSRFPQGGGTLLDLEFLTDEQGRRVAAFGYHAGYAGAALAIEAWAWQLHHPEAKTMPGVSSYPNQDALVADVKARMQEGEAITKRKPTVLVIGALGRCGRGAVDLCKQAGIPDENILKWDMAETAKGGPFDEIVESDIFVNCIYLSEEIPPFVNEKSLKQDKRKLSVICDVSCDTTNPHNPVPVYTENSTFSRPTLPVVGYDNPPLCVISIDHLPSLLPREASEAFSQALLPSLLSLNDRNNSKVWQQAQNLFSNKVGTLPESMRSTFQKMADSMPAMPGLSSKS</sequence>
<evidence type="ECO:0000256" key="15">
    <source>
        <dbReference type="PIRSR" id="PIRSR018250-1"/>
    </source>
</evidence>
<dbReference type="FunFam" id="3.40.50.720:FF:000627">
    <property type="entry name" value="Saccharopine dehydrogenase [NAD(+), L-lysine-forming]"/>
    <property type="match status" value="1"/>
</dbReference>
<organism evidence="21 22">
    <name type="scientific">Lithohypha guttulata</name>
    <dbReference type="NCBI Taxonomy" id="1690604"/>
    <lineage>
        <taxon>Eukaryota</taxon>
        <taxon>Fungi</taxon>
        <taxon>Dikarya</taxon>
        <taxon>Ascomycota</taxon>
        <taxon>Pezizomycotina</taxon>
        <taxon>Eurotiomycetes</taxon>
        <taxon>Chaetothyriomycetidae</taxon>
        <taxon>Chaetothyriales</taxon>
        <taxon>Trichomeriaceae</taxon>
        <taxon>Lithohypha</taxon>
    </lineage>
</organism>
<keyword evidence="22" id="KW-1185">Reference proteome</keyword>
<dbReference type="CDD" id="cd12188">
    <property type="entry name" value="SDH"/>
    <property type="match status" value="1"/>
</dbReference>
<comment type="pathway">
    <text evidence="2 14">Amino-acid biosynthesis; L-lysine biosynthesis via AAA pathway; L-lysine from L-alpha-aminoadipate (fungal route): step 3/3.</text>
</comment>
<feature type="compositionally biased region" description="Basic and acidic residues" evidence="18">
    <location>
        <begin position="7"/>
        <end position="18"/>
    </location>
</feature>
<dbReference type="InterPro" id="IPR051168">
    <property type="entry name" value="AASS"/>
</dbReference>
<dbReference type="Proteomes" id="UP001309876">
    <property type="component" value="Unassembled WGS sequence"/>
</dbReference>
<reference evidence="21 22" key="1">
    <citation type="submission" date="2023-08" db="EMBL/GenBank/DDBJ databases">
        <title>Black Yeasts Isolated from many extreme environments.</title>
        <authorList>
            <person name="Coleine C."/>
            <person name="Stajich J.E."/>
            <person name="Selbmann L."/>
        </authorList>
    </citation>
    <scope>NUCLEOTIDE SEQUENCE [LARGE SCALE GENOMIC DNA]</scope>
    <source>
        <strain evidence="21 22">CCFEE 5910</strain>
    </source>
</reference>
<dbReference type="PIRSF" id="PIRSF018250">
    <property type="entry name" value="Saccharopine_DH_Lys"/>
    <property type="match status" value="1"/>
</dbReference>
<keyword evidence="7 14" id="KW-0028">Amino-acid biosynthesis</keyword>
<dbReference type="PANTHER" id="PTHR11133">
    <property type="entry name" value="SACCHAROPINE DEHYDROGENASE"/>
    <property type="match status" value="1"/>
</dbReference>
<dbReference type="EMBL" id="JAVRRJ010000009">
    <property type="protein sequence ID" value="KAK5081783.1"/>
    <property type="molecule type" value="Genomic_DNA"/>
</dbReference>
<dbReference type="Pfam" id="PF05222">
    <property type="entry name" value="AlaDh_PNT_N"/>
    <property type="match status" value="1"/>
</dbReference>
<evidence type="ECO:0000256" key="4">
    <source>
        <dbReference type="ARBA" id="ARBA00011245"/>
    </source>
</evidence>
<dbReference type="InterPro" id="IPR007886">
    <property type="entry name" value="AlaDH/PNT_N"/>
</dbReference>
<keyword evidence="8 14" id="KW-0560">Oxidoreductase</keyword>
<evidence type="ECO:0000313" key="22">
    <source>
        <dbReference type="Proteomes" id="UP001309876"/>
    </source>
</evidence>
<evidence type="ECO:0000256" key="14">
    <source>
        <dbReference type="PIRNR" id="PIRNR018250"/>
    </source>
</evidence>
<dbReference type="FunFam" id="3.40.50.720:FF:000217">
    <property type="entry name" value="Saccharopine dehydrogenase [NAD(+), L-lysine-forming]"/>
    <property type="match status" value="1"/>
</dbReference>
<dbReference type="PANTHER" id="PTHR11133:SF23">
    <property type="entry name" value="SACCHAROPINE DEHYDROGENASE [NAD(+), L-LYSINE-FORMING]"/>
    <property type="match status" value="1"/>
</dbReference>
<feature type="binding site" evidence="16">
    <location>
        <begin position="201"/>
        <end position="202"/>
    </location>
    <ligand>
        <name>NAD(+)</name>
        <dbReference type="ChEBI" id="CHEBI:57540"/>
    </ligand>
</feature>
<dbReference type="SUPFAM" id="SSF51735">
    <property type="entry name" value="NAD(P)-binding Rossmann-fold domains"/>
    <property type="match status" value="1"/>
</dbReference>
<evidence type="ECO:0000256" key="9">
    <source>
        <dbReference type="ARBA" id="ARBA00023027"/>
    </source>
</evidence>
<feature type="binding site" evidence="16">
    <location>
        <position position="225"/>
    </location>
    <ligand>
        <name>NAD(+)</name>
        <dbReference type="ChEBI" id="CHEBI:57540"/>
    </ligand>
</feature>
<evidence type="ECO:0000256" key="8">
    <source>
        <dbReference type="ARBA" id="ARBA00023002"/>
    </source>
</evidence>
<dbReference type="GO" id="GO:0005737">
    <property type="term" value="C:cytoplasm"/>
    <property type="evidence" value="ECO:0007669"/>
    <property type="project" value="TreeGrafter"/>
</dbReference>
<evidence type="ECO:0000259" key="19">
    <source>
        <dbReference type="SMART" id="SM01002"/>
    </source>
</evidence>
<feature type="binding site" evidence="16">
    <location>
        <position position="276"/>
    </location>
    <ligand>
        <name>NAD(+)</name>
        <dbReference type="ChEBI" id="CHEBI:57540"/>
    </ligand>
</feature>
<feature type="active site" description="Proton acceptor" evidence="15">
    <location>
        <position position="76"/>
    </location>
</feature>
<name>A0AAN7SUG3_9EURO</name>
<comment type="catalytic activity">
    <reaction evidence="13 14">
        <text>L-saccharopine + NAD(+) + H2O = L-lysine + 2-oxoglutarate + NADH + H(+)</text>
        <dbReference type="Rhea" id="RHEA:12440"/>
        <dbReference type="ChEBI" id="CHEBI:15377"/>
        <dbReference type="ChEBI" id="CHEBI:15378"/>
        <dbReference type="ChEBI" id="CHEBI:16810"/>
        <dbReference type="ChEBI" id="CHEBI:32551"/>
        <dbReference type="ChEBI" id="CHEBI:57540"/>
        <dbReference type="ChEBI" id="CHEBI:57945"/>
        <dbReference type="ChEBI" id="CHEBI:57951"/>
        <dbReference type="EC" id="1.5.1.7"/>
    </reaction>
</comment>
<comment type="caution">
    <text evidence="21">The sequence shown here is derived from an EMBL/GenBank/DDBJ whole genome shotgun (WGS) entry which is preliminary data.</text>
</comment>
<evidence type="ECO:0000256" key="6">
    <source>
        <dbReference type="ARBA" id="ARBA00021221"/>
    </source>
</evidence>
<dbReference type="InterPro" id="IPR036291">
    <property type="entry name" value="NAD(P)-bd_dom_sf"/>
</dbReference>
<evidence type="ECO:0000256" key="16">
    <source>
        <dbReference type="PIRSR" id="PIRSR018250-3"/>
    </source>
</evidence>
<dbReference type="GO" id="GO:0004754">
    <property type="term" value="F:saccharopine dehydrogenase (NAD+, L-lysine-forming) activity"/>
    <property type="evidence" value="ECO:0007669"/>
    <property type="project" value="UniProtKB-EC"/>
</dbReference>
<evidence type="ECO:0000256" key="13">
    <source>
        <dbReference type="ARBA" id="ARBA00047860"/>
    </source>
</evidence>
<feature type="active site" description="Proton donor" evidence="15">
    <location>
        <position position="94"/>
    </location>
</feature>
<evidence type="ECO:0000256" key="1">
    <source>
        <dbReference type="ARBA" id="ARBA00004078"/>
    </source>
</evidence>
<dbReference type="InterPro" id="IPR007698">
    <property type="entry name" value="AlaDH/PNT_NAD(H)-bd"/>
</dbReference>
<keyword evidence="9 14" id="KW-0520">NAD</keyword>
<feature type="disulfide bond" evidence="17">
    <location>
        <begin position="203"/>
        <end position="247"/>
    </location>
</feature>
<feature type="domain" description="Alanine dehydrogenase/pyridine nucleotide transhydrogenase N-terminal" evidence="20">
    <location>
        <begin position="6"/>
        <end position="140"/>
    </location>
</feature>
<accession>A0AAN7SUG3</accession>
<feature type="region of interest" description="Disordered" evidence="18">
    <location>
        <begin position="1"/>
        <end position="21"/>
    </location>
</feature>
<dbReference type="SMART" id="SM01003">
    <property type="entry name" value="AlaDh_PNT_N"/>
    <property type="match status" value="1"/>
</dbReference>
<evidence type="ECO:0000256" key="5">
    <source>
        <dbReference type="ARBA" id="ARBA00012847"/>
    </source>
</evidence>
<keyword evidence="11" id="KW-1015">Disulfide bond</keyword>
<proteinExistence type="inferred from homology"/>
<evidence type="ECO:0000256" key="10">
    <source>
        <dbReference type="ARBA" id="ARBA00023154"/>
    </source>
</evidence>
<evidence type="ECO:0000256" key="18">
    <source>
        <dbReference type="SAM" id="MobiDB-lite"/>
    </source>
</evidence>